<dbReference type="RefSeq" id="WP_265686957.1">
    <property type="nucleotide sequence ID" value="NZ_JAKRRX010000023.1"/>
</dbReference>
<organism evidence="2 3">
    <name type="scientific">Vibrio paucivorans</name>
    <dbReference type="NCBI Taxonomy" id="2829489"/>
    <lineage>
        <taxon>Bacteria</taxon>
        <taxon>Pseudomonadati</taxon>
        <taxon>Pseudomonadota</taxon>
        <taxon>Gammaproteobacteria</taxon>
        <taxon>Vibrionales</taxon>
        <taxon>Vibrionaceae</taxon>
        <taxon>Vibrio</taxon>
    </lineage>
</organism>
<dbReference type="GO" id="GO:0044010">
    <property type="term" value="P:single-species biofilm formation"/>
    <property type="evidence" value="ECO:0007669"/>
    <property type="project" value="TreeGrafter"/>
</dbReference>
<dbReference type="PIRSF" id="PIRSF006257">
    <property type="entry name" value="UCP006257"/>
    <property type="match status" value="1"/>
</dbReference>
<name>A0A9X3CCR3_9VIBR</name>
<sequence>MTQTESILALLDALQTELSQQNLWQTVPPTDEALASEQPFAIGTLAPHEWLQWIFIAKLHWMHSQNMSLPKGFEVTPYFEQVWQEKPEYRQLLVILNKIDEACA</sequence>
<dbReference type="Pfam" id="PF04287">
    <property type="entry name" value="DUF446"/>
    <property type="match status" value="1"/>
</dbReference>
<dbReference type="InterPro" id="IPR023376">
    <property type="entry name" value="YqcC-like_dom"/>
</dbReference>
<proteinExistence type="predicted"/>
<dbReference type="PANTHER" id="PTHR39586:SF1">
    <property type="entry name" value="CYTOPLASMIC PROTEIN"/>
    <property type="match status" value="1"/>
</dbReference>
<gene>
    <name evidence="2" type="ORF">MD483_06035</name>
</gene>
<evidence type="ECO:0000313" key="2">
    <source>
        <dbReference type="EMBL" id="MCW8333379.1"/>
    </source>
</evidence>
<dbReference type="InterPro" id="IPR007384">
    <property type="entry name" value="UCP006257"/>
</dbReference>
<protein>
    <submittedName>
        <fullName evidence="2">YqcC family protein</fullName>
    </submittedName>
</protein>
<accession>A0A9X3CCR3</accession>
<keyword evidence="3" id="KW-1185">Reference proteome</keyword>
<reference evidence="2" key="1">
    <citation type="submission" date="2022-02" db="EMBL/GenBank/DDBJ databases">
        <title>Vibrio sp. nov., a new bacterium isolated from Bohai sea, China.</title>
        <authorList>
            <person name="Yuan Y."/>
        </authorList>
    </citation>
    <scope>NUCLEOTIDE SEQUENCE</scope>
    <source>
        <strain evidence="2">DBSS07</strain>
    </source>
</reference>
<dbReference type="SUPFAM" id="SSF158452">
    <property type="entry name" value="YqcC-like"/>
    <property type="match status" value="1"/>
</dbReference>
<dbReference type="PANTHER" id="PTHR39586">
    <property type="entry name" value="CYTOPLASMIC PROTEIN-RELATED"/>
    <property type="match status" value="1"/>
</dbReference>
<evidence type="ECO:0000313" key="3">
    <source>
        <dbReference type="Proteomes" id="UP001155586"/>
    </source>
</evidence>
<dbReference type="EMBL" id="JAKRRX010000023">
    <property type="protein sequence ID" value="MCW8333379.1"/>
    <property type="molecule type" value="Genomic_DNA"/>
</dbReference>
<dbReference type="InterPro" id="IPR036814">
    <property type="entry name" value="YqcC-like_sf"/>
</dbReference>
<dbReference type="Gene3D" id="1.20.1440.40">
    <property type="entry name" value="YqcC-like"/>
    <property type="match status" value="1"/>
</dbReference>
<evidence type="ECO:0000259" key="1">
    <source>
        <dbReference type="Pfam" id="PF04287"/>
    </source>
</evidence>
<dbReference type="Proteomes" id="UP001155586">
    <property type="component" value="Unassembled WGS sequence"/>
</dbReference>
<feature type="domain" description="YqcC-like" evidence="1">
    <location>
        <begin position="8"/>
        <end position="101"/>
    </location>
</feature>
<dbReference type="AlphaFoldDB" id="A0A9X3CCR3"/>
<comment type="caution">
    <text evidence="2">The sequence shown here is derived from an EMBL/GenBank/DDBJ whole genome shotgun (WGS) entry which is preliminary data.</text>
</comment>